<reference evidence="2" key="2">
    <citation type="journal article" date="2023" name="Plants (Basel)">
        <title>Annotation of the Turnera subulata (Passifloraceae) Draft Genome Reveals the S-Locus Evolved after the Divergence of Turneroideae from Passifloroideae in a Stepwise Manner.</title>
        <authorList>
            <person name="Henning P.M."/>
            <person name="Roalson E.H."/>
            <person name="Mir W."/>
            <person name="McCubbin A.G."/>
            <person name="Shore J.S."/>
        </authorList>
    </citation>
    <scope>NUCLEOTIDE SEQUENCE</scope>
    <source>
        <strain evidence="2">F60SS</strain>
    </source>
</reference>
<keyword evidence="3" id="KW-1185">Reference proteome</keyword>
<evidence type="ECO:0000313" key="3">
    <source>
        <dbReference type="Proteomes" id="UP001141552"/>
    </source>
</evidence>
<gene>
    <name evidence="2" type="ORF">Tsubulata_012550</name>
</gene>
<evidence type="ECO:0000256" key="1">
    <source>
        <dbReference type="SAM" id="MobiDB-lite"/>
    </source>
</evidence>
<name>A0A9Q0GA32_9ROSI</name>
<reference evidence="2" key="1">
    <citation type="submission" date="2022-02" db="EMBL/GenBank/DDBJ databases">
        <authorList>
            <person name="Henning P.M."/>
            <person name="McCubbin A.G."/>
            <person name="Shore J.S."/>
        </authorList>
    </citation>
    <scope>NUCLEOTIDE SEQUENCE</scope>
    <source>
        <strain evidence="2">F60SS</strain>
        <tissue evidence="2">Leaves</tissue>
    </source>
</reference>
<dbReference type="OrthoDB" id="1926344at2759"/>
<dbReference type="EMBL" id="JAKUCV010001470">
    <property type="protein sequence ID" value="KAJ4846235.1"/>
    <property type="molecule type" value="Genomic_DNA"/>
</dbReference>
<evidence type="ECO:0000313" key="2">
    <source>
        <dbReference type="EMBL" id="KAJ4846235.1"/>
    </source>
</evidence>
<accession>A0A9Q0GA32</accession>
<proteinExistence type="predicted"/>
<organism evidence="2 3">
    <name type="scientific">Turnera subulata</name>
    <dbReference type="NCBI Taxonomy" id="218843"/>
    <lineage>
        <taxon>Eukaryota</taxon>
        <taxon>Viridiplantae</taxon>
        <taxon>Streptophyta</taxon>
        <taxon>Embryophyta</taxon>
        <taxon>Tracheophyta</taxon>
        <taxon>Spermatophyta</taxon>
        <taxon>Magnoliopsida</taxon>
        <taxon>eudicotyledons</taxon>
        <taxon>Gunneridae</taxon>
        <taxon>Pentapetalae</taxon>
        <taxon>rosids</taxon>
        <taxon>fabids</taxon>
        <taxon>Malpighiales</taxon>
        <taxon>Passifloraceae</taxon>
        <taxon>Turnera</taxon>
    </lineage>
</organism>
<comment type="caution">
    <text evidence="2">The sequence shown here is derived from an EMBL/GenBank/DDBJ whole genome shotgun (WGS) entry which is preliminary data.</text>
</comment>
<sequence length="136" mass="15359">MHKQTHISFEKKTHTLKEKQKAFLSLLSTSSHSRLYCLKALFLEYNQRLLFWKELRTKMEGGVASYVNHDLNLKATELRLGLPGTDGNEEHAVPAARNNKRPLMETHEESAANGKSELAQKDDTETAPAPKLLGKC</sequence>
<dbReference type="AlphaFoldDB" id="A0A9Q0GA32"/>
<dbReference type="Proteomes" id="UP001141552">
    <property type="component" value="Unassembled WGS sequence"/>
</dbReference>
<feature type="region of interest" description="Disordered" evidence="1">
    <location>
        <begin position="82"/>
        <end position="136"/>
    </location>
</feature>
<protein>
    <submittedName>
        <fullName evidence="2">Uncharacterized protein</fullName>
    </submittedName>
</protein>